<sequence length="183" mass="19995">MLPSLRISFASESAIPALVELVNRAYRGETSRQGWTTEADLLDGPRTDEADLRNHLTAPGTTFLLAYNSAGQLLGSVYLKKQHPDLYLGMLAVDPAQQAHGIGRKLLLAAEAYARQVGCASILISVISVRHELIAWYERQGFRATGEVLPFSIDASPSIPKQTLHLLLMRRKVDTAAEVGKSN</sequence>
<dbReference type="SUPFAM" id="SSF55729">
    <property type="entry name" value="Acyl-CoA N-acyltransferases (Nat)"/>
    <property type="match status" value="1"/>
</dbReference>
<dbReference type="InterPro" id="IPR016181">
    <property type="entry name" value="Acyl_CoA_acyltransferase"/>
</dbReference>
<dbReference type="PANTHER" id="PTHR43877:SF2">
    <property type="entry name" value="AMINOALKYLPHOSPHONATE N-ACETYLTRANSFERASE-RELATED"/>
    <property type="match status" value="1"/>
</dbReference>
<dbReference type="Gene3D" id="3.40.630.30">
    <property type="match status" value="1"/>
</dbReference>
<evidence type="ECO:0000313" key="5">
    <source>
        <dbReference type="Proteomes" id="UP000515489"/>
    </source>
</evidence>
<evidence type="ECO:0000256" key="2">
    <source>
        <dbReference type="ARBA" id="ARBA00023315"/>
    </source>
</evidence>
<keyword evidence="1 4" id="KW-0808">Transferase</keyword>
<dbReference type="AlphaFoldDB" id="A0A7G7WC59"/>
<accession>A0A7G7WC59</accession>
<dbReference type="Proteomes" id="UP000515489">
    <property type="component" value="Chromosome"/>
</dbReference>
<organism evidence="4 5">
    <name type="scientific">Hymenobacter sediminicola</name>
    <dbReference type="NCBI Taxonomy" id="2761579"/>
    <lineage>
        <taxon>Bacteria</taxon>
        <taxon>Pseudomonadati</taxon>
        <taxon>Bacteroidota</taxon>
        <taxon>Cytophagia</taxon>
        <taxon>Cytophagales</taxon>
        <taxon>Hymenobacteraceae</taxon>
        <taxon>Hymenobacter</taxon>
    </lineage>
</organism>
<dbReference type="PROSITE" id="PS51186">
    <property type="entry name" value="GNAT"/>
    <property type="match status" value="1"/>
</dbReference>
<name>A0A7G7WC59_9BACT</name>
<dbReference type="PANTHER" id="PTHR43877">
    <property type="entry name" value="AMINOALKYLPHOSPHONATE N-ACETYLTRANSFERASE-RELATED-RELATED"/>
    <property type="match status" value="1"/>
</dbReference>
<dbReference type="EMBL" id="CP060202">
    <property type="protein sequence ID" value="QNH63952.1"/>
    <property type="molecule type" value="Genomic_DNA"/>
</dbReference>
<dbReference type="InterPro" id="IPR050832">
    <property type="entry name" value="Bact_Acetyltransf"/>
</dbReference>
<gene>
    <name evidence="4" type="ORF">H4317_09225</name>
</gene>
<dbReference type="CDD" id="cd04301">
    <property type="entry name" value="NAT_SF"/>
    <property type="match status" value="1"/>
</dbReference>
<evidence type="ECO:0000256" key="1">
    <source>
        <dbReference type="ARBA" id="ARBA00022679"/>
    </source>
</evidence>
<dbReference type="RefSeq" id="WP_185889827.1">
    <property type="nucleotide sequence ID" value="NZ_CP060202.1"/>
</dbReference>
<evidence type="ECO:0000259" key="3">
    <source>
        <dbReference type="PROSITE" id="PS51186"/>
    </source>
</evidence>
<dbReference type="InterPro" id="IPR000182">
    <property type="entry name" value="GNAT_dom"/>
</dbReference>
<proteinExistence type="predicted"/>
<evidence type="ECO:0000313" key="4">
    <source>
        <dbReference type="EMBL" id="QNH63952.1"/>
    </source>
</evidence>
<protein>
    <submittedName>
        <fullName evidence="4">GNAT family N-acetyltransferase</fullName>
    </submittedName>
</protein>
<dbReference type="GO" id="GO:0016747">
    <property type="term" value="F:acyltransferase activity, transferring groups other than amino-acyl groups"/>
    <property type="evidence" value="ECO:0007669"/>
    <property type="project" value="InterPro"/>
</dbReference>
<dbReference type="Pfam" id="PF00583">
    <property type="entry name" value="Acetyltransf_1"/>
    <property type="match status" value="1"/>
</dbReference>
<keyword evidence="2" id="KW-0012">Acyltransferase</keyword>
<feature type="domain" description="N-acetyltransferase" evidence="3">
    <location>
        <begin position="5"/>
        <end position="174"/>
    </location>
</feature>
<dbReference type="KEGG" id="hsk:H4317_09225"/>
<reference evidence="4 5" key="1">
    <citation type="submission" date="2020-08" db="EMBL/GenBank/DDBJ databases">
        <title>Hymenobacter sp. S2-20-2 genome sequencing.</title>
        <authorList>
            <person name="Jin L."/>
        </authorList>
    </citation>
    <scope>NUCLEOTIDE SEQUENCE [LARGE SCALE GENOMIC DNA]</scope>
    <source>
        <strain evidence="4 5">S2-20-2</strain>
    </source>
</reference>
<keyword evidence="5" id="KW-1185">Reference proteome</keyword>